<keyword evidence="2" id="KW-0732">Signal</keyword>
<dbReference type="Proteomes" id="UP001596391">
    <property type="component" value="Unassembled WGS sequence"/>
</dbReference>
<protein>
    <recommendedName>
        <fullName evidence="5">TrbI/VirB10 family protein</fullName>
    </recommendedName>
</protein>
<dbReference type="InterPro" id="IPR042217">
    <property type="entry name" value="T4SS_VirB10/TrbI"/>
</dbReference>
<feature type="region of interest" description="Disordered" evidence="1">
    <location>
        <begin position="54"/>
        <end position="83"/>
    </location>
</feature>
<feature type="chain" id="PRO_5045889541" description="TrbI/VirB10 family protein" evidence="2">
    <location>
        <begin position="37"/>
        <end position="337"/>
    </location>
</feature>
<proteinExistence type="predicted"/>
<dbReference type="Gene3D" id="2.40.128.260">
    <property type="entry name" value="Type IV secretion system, VirB10/TraB/TrbI"/>
    <property type="match status" value="1"/>
</dbReference>
<organism evidence="3 4">
    <name type="scientific">Granulicella cerasi</name>
    <dbReference type="NCBI Taxonomy" id="741063"/>
    <lineage>
        <taxon>Bacteria</taxon>
        <taxon>Pseudomonadati</taxon>
        <taxon>Acidobacteriota</taxon>
        <taxon>Terriglobia</taxon>
        <taxon>Terriglobales</taxon>
        <taxon>Acidobacteriaceae</taxon>
        <taxon>Granulicella</taxon>
    </lineage>
</organism>
<sequence>MLENTAHLRPGFRPMKLKITSLAAASLFTVAAAAHAQTTGVSHPEELNDNITTTTATAPKPAKPSPAIPVTTSPAATAAAATSAPAQSTGSALYTHSAPATPETAASYSELHHAKTAAPVDDANEGVANADKGMVVAISSKPNELPEGTLLRAALDETLSTGKSRAGDHFSARLTRNVERNGVVLIPAGSVVRGRITEVRAGHGFRSSAMIRLLPDTVTLPDGIPYPLEAQIIDLAPSDNEASAADAHVGSEGQIVGNQHAKAKAAAVGLSTGGAAAAGALFGGVGAIVGAGIGAGASLIVLSKQDHEEVLPEGTVLVLNLGRSLFLNENTLHAQVQ</sequence>
<feature type="signal peptide" evidence="2">
    <location>
        <begin position="1"/>
        <end position="36"/>
    </location>
</feature>
<name>A0ABW1ZGE5_9BACT</name>
<evidence type="ECO:0000313" key="4">
    <source>
        <dbReference type="Proteomes" id="UP001596391"/>
    </source>
</evidence>
<evidence type="ECO:0000256" key="2">
    <source>
        <dbReference type="SAM" id="SignalP"/>
    </source>
</evidence>
<reference evidence="4" key="1">
    <citation type="journal article" date="2019" name="Int. J. Syst. Evol. Microbiol.">
        <title>The Global Catalogue of Microorganisms (GCM) 10K type strain sequencing project: providing services to taxonomists for standard genome sequencing and annotation.</title>
        <authorList>
            <consortium name="The Broad Institute Genomics Platform"/>
            <consortium name="The Broad Institute Genome Sequencing Center for Infectious Disease"/>
            <person name="Wu L."/>
            <person name="Ma J."/>
        </authorList>
    </citation>
    <scope>NUCLEOTIDE SEQUENCE [LARGE SCALE GENOMIC DNA]</scope>
    <source>
        <strain evidence="4">CGMCC 1.16026</strain>
    </source>
</reference>
<dbReference type="EMBL" id="JBHSWI010000001">
    <property type="protein sequence ID" value="MFC6647465.1"/>
    <property type="molecule type" value="Genomic_DNA"/>
</dbReference>
<accession>A0ABW1ZGE5</accession>
<comment type="caution">
    <text evidence="3">The sequence shown here is derived from an EMBL/GenBank/DDBJ whole genome shotgun (WGS) entry which is preliminary data.</text>
</comment>
<feature type="compositionally biased region" description="Low complexity" evidence="1">
    <location>
        <begin position="68"/>
        <end position="83"/>
    </location>
</feature>
<evidence type="ECO:0000313" key="3">
    <source>
        <dbReference type="EMBL" id="MFC6647465.1"/>
    </source>
</evidence>
<keyword evidence="4" id="KW-1185">Reference proteome</keyword>
<evidence type="ECO:0000256" key="1">
    <source>
        <dbReference type="SAM" id="MobiDB-lite"/>
    </source>
</evidence>
<gene>
    <name evidence="3" type="ORF">ACFQBQ_18185</name>
</gene>
<evidence type="ECO:0008006" key="5">
    <source>
        <dbReference type="Google" id="ProtNLM"/>
    </source>
</evidence>
<dbReference type="RefSeq" id="WP_263370641.1">
    <property type="nucleotide sequence ID" value="NZ_JAGSYD010000002.1"/>
</dbReference>